<keyword evidence="1" id="KW-0812">Transmembrane</keyword>
<accession>A0ABX5WWJ6</accession>
<name>A0ABX5WWJ6_9GAMM</name>
<dbReference type="Gene3D" id="3.30.1690.10">
    <property type="entry name" value="TcpA-like pilin"/>
    <property type="match status" value="1"/>
</dbReference>
<dbReference type="RefSeq" id="WP_144045707.1">
    <property type="nucleotide sequence ID" value="NZ_CP041614.1"/>
</dbReference>
<evidence type="ECO:0000313" key="3">
    <source>
        <dbReference type="Proteomes" id="UP000315947"/>
    </source>
</evidence>
<feature type="transmembrane region" description="Helical" evidence="1">
    <location>
        <begin position="20"/>
        <end position="41"/>
    </location>
</feature>
<dbReference type="EMBL" id="CP041614">
    <property type="protein sequence ID" value="QDO83328.1"/>
    <property type="molecule type" value="Genomic_DNA"/>
</dbReference>
<gene>
    <name evidence="2" type="ORF">FM037_08930</name>
</gene>
<proteinExistence type="predicted"/>
<organism evidence="2 3">
    <name type="scientific">Shewanella psychropiezotolerans</name>
    <dbReference type="NCBI Taxonomy" id="2593655"/>
    <lineage>
        <taxon>Bacteria</taxon>
        <taxon>Pseudomonadati</taxon>
        <taxon>Pseudomonadota</taxon>
        <taxon>Gammaproteobacteria</taxon>
        <taxon>Alteromonadales</taxon>
        <taxon>Shewanellaceae</taxon>
        <taxon>Shewanella</taxon>
    </lineage>
</organism>
<evidence type="ECO:0000256" key="1">
    <source>
        <dbReference type="SAM" id="Phobius"/>
    </source>
</evidence>
<dbReference type="SUPFAM" id="SSF54523">
    <property type="entry name" value="Pili subunits"/>
    <property type="match status" value="1"/>
</dbReference>
<protein>
    <submittedName>
        <fullName evidence="2">Type II secretion system protein</fullName>
    </submittedName>
</protein>
<dbReference type="InterPro" id="IPR012902">
    <property type="entry name" value="N_methyl_site"/>
</dbReference>
<dbReference type="Proteomes" id="UP000315947">
    <property type="component" value="Chromosome"/>
</dbReference>
<dbReference type="InterPro" id="IPR045584">
    <property type="entry name" value="Pilin-like"/>
</dbReference>
<evidence type="ECO:0000313" key="2">
    <source>
        <dbReference type="EMBL" id="QDO83328.1"/>
    </source>
</evidence>
<sequence>MQRKTRKNFHGHKKARGLALLEILIAIGILGLIAAGVATLASRTFEKQDLKDIQTDMTDVSIALQQVYSRAAQYVDTSSLSVQEFADSKAIDPSVAINPLTNSAYLFSVAKVRATDTLDTGFVLGIDNANQTACNALITGPLLDDADYITVMDTGGSIADQTFDVAGTIDIKNTTDGINQDIYDPTIVLTLCPSATDQNLIVIGYK</sequence>
<keyword evidence="1" id="KW-0472">Membrane</keyword>
<keyword evidence="1" id="KW-1133">Transmembrane helix</keyword>
<dbReference type="Pfam" id="PF07963">
    <property type="entry name" value="N_methyl"/>
    <property type="match status" value="1"/>
</dbReference>
<keyword evidence="3" id="KW-1185">Reference proteome</keyword>
<reference evidence="2 3" key="1">
    <citation type="submission" date="2019-07" db="EMBL/GenBank/DDBJ databases">
        <title>Shewanella sp. YLB-06 whole genomic sequence.</title>
        <authorList>
            <person name="Yu L."/>
        </authorList>
    </citation>
    <scope>NUCLEOTIDE SEQUENCE [LARGE SCALE GENOMIC DNA]</scope>
    <source>
        <strain evidence="2 3">YLB-06</strain>
    </source>
</reference>